<dbReference type="RefSeq" id="WP_101538856.1">
    <property type="nucleotide sequence ID" value="NZ_MXAV01000053.1"/>
</dbReference>
<feature type="domain" description="Topo IA-type catalytic" evidence="2">
    <location>
        <begin position="1"/>
        <end position="214"/>
    </location>
</feature>
<protein>
    <recommendedName>
        <fullName evidence="2">Topo IA-type catalytic domain-containing protein</fullName>
    </recommendedName>
</protein>
<dbReference type="InterPro" id="IPR023405">
    <property type="entry name" value="Topo_IA_core_domain"/>
</dbReference>
<keyword evidence="1" id="KW-0413">Isomerase</keyword>
<dbReference type="Gene3D" id="1.10.460.10">
    <property type="entry name" value="Topoisomerase I, domain 2"/>
    <property type="match status" value="1"/>
</dbReference>
<dbReference type="InterPro" id="IPR013497">
    <property type="entry name" value="Topo_IA_cen"/>
</dbReference>
<name>A0A2I1DIE6_9PROT</name>
<dbReference type="GO" id="GO:0006265">
    <property type="term" value="P:DNA topological change"/>
    <property type="evidence" value="ECO:0007669"/>
    <property type="project" value="InterPro"/>
</dbReference>
<comment type="caution">
    <text evidence="3">The sequence shown here is derived from an EMBL/GenBank/DDBJ whole genome shotgun (WGS) entry which is preliminary data.</text>
</comment>
<evidence type="ECO:0000313" key="3">
    <source>
        <dbReference type="EMBL" id="PKY09646.1"/>
    </source>
</evidence>
<dbReference type="EMBL" id="MXAV01000053">
    <property type="protein sequence ID" value="PKY09646.1"/>
    <property type="molecule type" value="Genomic_DNA"/>
</dbReference>
<dbReference type="Gene3D" id="1.10.290.10">
    <property type="entry name" value="Topoisomerase I, domain 4"/>
    <property type="match status" value="1"/>
</dbReference>
<reference evidence="3 4" key="1">
    <citation type="submission" date="2017-03" db="EMBL/GenBank/DDBJ databases">
        <title>Draft genime sequence of the acidophilic sulfur-oxidizing bacterium Acidithiobacillus sp. SH, isolated from seawater.</title>
        <authorList>
            <person name="Sharmin S."/>
            <person name="Tokuhisa M."/>
            <person name="Kanao T."/>
            <person name="Kamimura K."/>
        </authorList>
    </citation>
    <scope>NUCLEOTIDE SEQUENCE [LARGE SCALE GENOMIC DNA]</scope>
    <source>
        <strain evidence="3 4">SH</strain>
    </source>
</reference>
<dbReference type="GO" id="GO:0003677">
    <property type="term" value="F:DNA binding"/>
    <property type="evidence" value="ECO:0007669"/>
    <property type="project" value="InterPro"/>
</dbReference>
<dbReference type="InterPro" id="IPR013826">
    <property type="entry name" value="Topo_IA_cen_sub3"/>
</dbReference>
<evidence type="ECO:0000256" key="1">
    <source>
        <dbReference type="ARBA" id="ARBA00023235"/>
    </source>
</evidence>
<dbReference type="InterPro" id="IPR013824">
    <property type="entry name" value="Topo_IA_cen_sub1"/>
</dbReference>
<evidence type="ECO:0000313" key="4">
    <source>
        <dbReference type="Proteomes" id="UP000234329"/>
    </source>
</evidence>
<gene>
    <name evidence="3" type="ORF">B1757_13665</name>
</gene>
<dbReference type="AlphaFoldDB" id="A0A2I1DIE6"/>
<keyword evidence="4" id="KW-1185">Reference proteome</keyword>
<organism evidence="3 4">
    <name type="scientific">Acidithiobacillus marinus</name>
    <dbReference type="NCBI Taxonomy" id="187490"/>
    <lineage>
        <taxon>Bacteria</taxon>
        <taxon>Pseudomonadati</taxon>
        <taxon>Pseudomonadota</taxon>
        <taxon>Acidithiobacillia</taxon>
        <taxon>Acidithiobacillales</taxon>
        <taxon>Acidithiobacillaceae</taxon>
        <taxon>Acidithiobacillus</taxon>
    </lineage>
</organism>
<dbReference type="InterPro" id="IPR013825">
    <property type="entry name" value="Topo_IA_cen_sub2"/>
</dbReference>
<dbReference type="InParanoid" id="A0A2I1DIE6"/>
<sequence length="335" mass="37581">MNAHPMLQPVDWEQDPESLSRAIPEDRRRIYQVIWDCALAATLSPPRLRHTRALYPLGDMQIAVHYASPDPEHEGYWHFRKDWPRLPFPFNPSPPQNITKLHIKRGYTQKSDYVPLGALIEGITRKGISTPASLAKLLQGLAEGRLSSLVEQDATGLSWRLLPAGLEQTVRWLEEGLTGNAEASTTLIEAVADGDTGYRPACEQIFQADPSKIKGATDYIDAVCARWKGLGREAGLQAAALGDMGIPRHEGLPAWLDPENALKPDHPLRELKAKIEKEMLRTNAAWSVYSDAERADKRLGWLAAHANEYKDLIPEIQVEGWSWSALRYWLTGSRK</sequence>
<evidence type="ECO:0000259" key="2">
    <source>
        <dbReference type="PROSITE" id="PS52039"/>
    </source>
</evidence>
<dbReference type="Proteomes" id="UP000234329">
    <property type="component" value="Unassembled WGS sequence"/>
</dbReference>
<proteinExistence type="predicted"/>
<dbReference type="GO" id="GO:0003916">
    <property type="term" value="F:DNA topoisomerase activity"/>
    <property type="evidence" value="ECO:0007669"/>
    <property type="project" value="InterPro"/>
</dbReference>
<dbReference type="Gene3D" id="2.70.20.10">
    <property type="entry name" value="Topoisomerase I, domain 3"/>
    <property type="match status" value="1"/>
</dbReference>
<dbReference type="PROSITE" id="PS52039">
    <property type="entry name" value="TOPO_IA_2"/>
    <property type="match status" value="1"/>
</dbReference>
<accession>A0A2I1DIE6</accession>
<dbReference type="SUPFAM" id="SSF56712">
    <property type="entry name" value="Prokaryotic type I DNA topoisomerase"/>
    <property type="match status" value="1"/>
</dbReference>